<proteinExistence type="predicted"/>
<feature type="coiled-coil region" evidence="1">
    <location>
        <begin position="222"/>
        <end position="249"/>
    </location>
</feature>
<reference evidence="3 4" key="1">
    <citation type="submission" date="2016-10" db="EMBL/GenBank/DDBJ databases">
        <authorList>
            <person name="de Groot N.N."/>
        </authorList>
    </citation>
    <scope>NUCLEOTIDE SEQUENCE [LARGE SCALE GENOMIC DNA]</scope>
    <source>
        <strain evidence="3 4">DSM 797</strain>
    </source>
</reference>
<dbReference type="Pfam" id="PF13649">
    <property type="entry name" value="Methyltransf_25"/>
    <property type="match status" value="1"/>
</dbReference>
<evidence type="ECO:0000256" key="1">
    <source>
        <dbReference type="SAM" id="Coils"/>
    </source>
</evidence>
<dbReference type="CDD" id="cd02440">
    <property type="entry name" value="AdoMet_MTases"/>
    <property type="match status" value="1"/>
</dbReference>
<evidence type="ECO:0000313" key="4">
    <source>
        <dbReference type="Proteomes" id="UP000199068"/>
    </source>
</evidence>
<organism evidence="3 4">
    <name type="scientific">Romboutsia lituseburensis DSM 797</name>
    <dbReference type="NCBI Taxonomy" id="1121325"/>
    <lineage>
        <taxon>Bacteria</taxon>
        <taxon>Bacillati</taxon>
        <taxon>Bacillota</taxon>
        <taxon>Clostridia</taxon>
        <taxon>Peptostreptococcales</taxon>
        <taxon>Peptostreptococcaceae</taxon>
        <taxon>Romboutsia</taxon>
    </lineage>
</organism>
<dbReference type="InterPro" id="IPR050723">
    <property type="entry name" value="CFA/CMAS"/>
</dbReference>
<keyword evidence="4" id="KW-1185">Reference proteome</keyword>
<dbReference type="EMBL" id="FNGW01000001">
    <property type="protein sequence ID" value="SDL22642.1"/>
    <property type="molecule type" value="Genomic_DNA"/>
</dbReference>
<keyword evidence="1" id="KW-0175">Coiled coil</keyword>
<evidence type="ECO:0000259" key="2">
    <source>
        <dbReference type="Pfam" id="PF13649"/>
    </source>
</evidence>
<dbReference type="GO" id="GO:0032259">
    <property type="term" value="P:methylation"/>
    <property type="evidence" value="ECO:0007669"/>
    <property type="project" value="UniProtKB-KW"/>
</dbReference>
<dbReference type="PANTHER" id="PTHR43667">
    <property type="entry name" value="CYCLOPROPANE-FATTY-ACYL-PHOSPHOLIPID SYNTHASE"/>
    <property type="match status" value="1"/>
</dbReference>
<dbReference type="GO" id="GO:0008168">
    <property type="term" value="F:methyltransferase activity"/>
    <property type="evidence" value="ECO:0007669"/>
    <property type="project" value="UniProtKB-KW"/>
</dbReference>
<dbReference type="SUPFAM" id="SSF53335">
    <property type="entry name" value="S-adenosyl-L-methionine-dependent methyltransferases"/>
    <property type="match status" value="1"/>
</dbReference>
<gene>
    <name evidence="3" type="ORF">SAMN04515677_101180</name>
</gene>
<dbReference type="InterPro" id="IPR029063">
    <property type="entry name" value="SAM-dependent_MTases_sf"/>
</dbReference>
<dbReference type="InterPro" id="IPR041698">
    <property type="entry name" value="Methyltransf_25"/>
</dbReference>
<dbReference type="RefSeq" id="WP_092721953.1">
    <property type="nucleotide sequence ID" value="NZ_FNGW01000001.1"/>
</dbReference>
<name>A0A1G9IBZ3_9FIRM</name>
<evidence type="ECO:0000313" key="3">
    <source>
        <dbReference type="EMBL" id="SDL22642.1"/>
    </source>
</evidence>
<accession>A0A1G9IBZ3</accession>
<keyword evidence="3" id="KW-0489">Methyltransferase</keyword>
<feature type="domain" description="Methyltransferase" evidence="2">
    <location>
        <begin position="67"/>
        <end position="140"/>
    </location>
</feature>
<dbReference type="Proteomes" id="UP000199068">
    <property type="component" value="Unassembled WGS sequence"/>
</dbReference>
<sequence>MENLAYWKEKWEEEGKDYVLSKNTKDKNIEIWNKSSKTYDEAVGYERIDEVISNLERLGYINEESIVLDIGCGTGAYTIPLSGICKKVYALDYSDGMLNVLQNKINDQKIENIEILNKDWNNIDLVCENMSKKYDFVISSLNPGCYNFESLLKMNEASKSYCCYISTNGKYKNEIIKKADEEIIGYKIKRSDISNVIYPFNILYFSGYEPKIFYSSSSWIYKMYEKEAIEKLENRYNKYLDNNIRSKIKDFVKRNMKNDLFIEESENTLGIITWEVSY</sequence>
<dbReference type="PANTHER" id="PTHR43667:SF2">
    <property type="entry name" value="FATTY ACID C-METHYL TRANSFERASE"/>
    <property type="match status" value="1"/>
</dbReference>
<keyword evidence="3" id="KW-0808">Transferase</keyword>
<dbReference type="AlphaFoldDB" id="A0A1G9IBZ3"/>
<dbReference type="STRING" id="1121325.SAMN04515677_101180"/>
<dbReference type="Gene3D" id="3.40.50.150">
    <property type="entry name" value="Vaccinia Virus protein VP39"/>
    <property type="match status" value="1"/>
</dbReference>
<protein>
    <submittedName>
        <fullName evidence="3">Methyltransferase domain-containing protein</fullName>
    </submittedName>
</protein>